<protein>
    <submittedName>
        <fullName evidence="2">Uncharacterized protein</fullName>
    </submittedName>
</protein>
<organism evidence="2 3">
    <name type="scientific">Senna tora</name>
    <dbReference type="NCBI Taxonomy" id="362788"/>
    <lineage>
        <taxon>Eukaryota</taxon>
        <taxon>Viridiplantae</taxon>
        <taxon>Streptophyta</taxon>
        <taxon>Embryophyta</taxon>
        <taxon>Tracheophyta</taxon>
        <taxon>Spermatophyta</taxon>
        <taxon>Magnoliopsida</taxon>
        <taxon>eudicotyledons</taxon>
        <taxon>Gunneridae</taxon>
        <taxon>Pentapetalae</taxon>
        <taxon>rosids</taxon>
        <taxon>fabids</taxon>
        <taxon>Fabales</taxon>
        <taxon>Fabaceae</taxon>
        <taxon>Caesalpinioideae</taxon>
        <taxon>Cassia clade</taxon>
        <taxon>Senna</taxon>
    </lineage>
</organism>
<proteinExistence type="predicted"/>
<feature type="region of interest" description="Disordered" evidence="1">
    <location>
        <begin position="1"/>
        <end position="24"/>
    </location>
</feature>
<dbReference type="Proteomes" id="UP000634136">
    <property type="component" value="Unassembled WGS sequence"/>
</dbReference>
<accession>A0A834STP1</accession>
<evidence type="ECO:0000313" key="2">
    <source>
        <dbReference type="EMBL" id="KAF7810130.1"/>
    </source>
</evidence>
<sequence length="40" mass="4244">MEPPGRVVVKVSDKSTWTPEGRGSASRLALTVDADMAKSL</sequence>
<gene>
    <name evidence="2" type="ORF">G2W53_036873</name>
</gene>
<dbReference type="AlphaFoldDB" id="A0A834STP1"/>
<keyword evidence="3" id="KW-1185">Reference proteome</keyword>
<evidence type="ECO:0000256" key="1">
    <source>
        <dbReference type="SAM" id="MobiDB-lite"/>
    </source>
</evidence>
<name>A0A834STP1_9FABA</name>
<comment type="caution">
    <text evidence="2">The sequence shown here is derived from an EMBL/GenBank/DDBJ whole genome shotgun (WGS) entry which is preliminary data.</text>
</comment>
<dbReference type="EMBL" id="JAAIUW010000011">
    <property type="protein sequence ID" value="KAF7810130.1"/>
    <property type="molecule type" value="Genomic_DNA"/>
</dbReference>
<evidence type="ECO:0000313" key="3">
    <source>
        <dbReference type="Proteomes" id="UP000634136"/>
    </source>
</evidence>
<reference evidence="2" key="1">
    <citation type="submission" date="2020-09" db="EMBL/GenBank/DDBJ databases">
        <title>Genome-Enabled Discovery of Anthraquinone Biosynthesis in Senna tora.</title>
        <authorList>
            <person name="Kang S.-H."/>
            <person name="Pandey R.P."/>
            <person name="Lee C.-M."/>
            <person name="Sim J.-S."/>
            <person name="Jeong J.-T."/>
            <person name="Choi B.-S."/>
            <person name="Jung M."/>
            <person name="Ginzburg D."/>
            <person name="Zhao K."/>
            <person name="Won S.Y."/>
            <person name="Oh T.-J."/>
            <person name="Yu Y."/>
            <person name="Kim N.-H."/>
            <person name="Lee O.R."/>
            <person name="Lee T.-H."/>
            <person name="Bashyal P."/>
            <person name="Kim T.-S."/>
            <person name="Lee W.-H."/>
            <person name="Kawkins C."/>
            <person name="Kim C.-K."/>
            <person name="Kim J.S."/>
            <person name="Ahn B.O."/>
            <person name="Rhee S.Y."/>
            <person name="Sohng J.K."/>
        </authorList>
    </citation>
    <scope>NUCLEOTIDE SEQUENCE</scope>
    <source>
        <tissue evidence="2">Leaf</tissue>
    </source>
</reference>